<feature type="region of interest" description="Disordered" evidence="1">
    <location>
        <begin position="404"/>
        <end position="449"/>
    </location>
</feature>
<organism evidence="2 3">
    <name type="scientific">Ancylostoma ceylanicum</name>
    <dbReference type="NCBI Taxonomy" id="53326"/>
    <lineage>
        <taxon>Eukaryota</taxon>
        <taxon>Metazoa</taxon>
        <taxon>Ecdysozoa</taxon>
        <taxon>Nematoda</taxon>
        <taxon>Chromadorea</taxon>
        <taxon>Rhabditida</taxon>
        <taxon>Rhabditina</taxon>
        <taxon>Rhabditomorpha</taxon>
        <taxon>Strongyloidea</taxon>
        <taxon>Ancylostomatidae</taxon>
        <taxon>Ancylostomatinae</taxon>
        <taxon>Ancylostoma</taxon>
    </lineage>
</organism>
<name>A0A016WHL7_9BILA</name>
<evidence type="ECO:0000256" key="1">
    <source>
        <dbReference type="SAM" id="MobiDB-lite"/>
    </source>
</evidence>
<dbReference type="Proteomes" id="UP000024635">
    <property type="component" value="Unassembled WGS sequence"/>
</dbReference>
<feature type="compositionally biased region" description="Polar residues" evidence="1">
    <location>
        <begin position="144"/>
        <end position="154"/>
    </location>
</feature>
<gene>
    <name evidence="2" type="primary">Acey_s0674.g1408</name>
    <name evidence="2" type="ORF">Y032_0674g1408</name>
</gene>
<dbReference type="EMBL" id="JARK01000274">
    <property type="protein sequence ID" value="EYC39120.1"/>
    <property type="molecule type" value="Genomic_DNA"/>
</dbReference>
<protein>
    <submittedName>
        <fullName evidence="2">Uncharacterized protein</fullName>
    </submittedName>
</protein>
<feature type="compositionally biased region" description="Basic and acidic residues" evidence="1">
    <location>
        <begin position="419"/>
        <end position="431"/>
    </location>
</feature>
<feature type="compositionally biased region" description="Low complexity" evidence="1">
    <location>
        <begin position="130"/>
        <end position="143"/>
    </location>
</feature>
<feature type="region of interest" description="Disordered" evidence="1">
    <location>
        <begin position="118"/>
        <end position="165"/>
    </location>
</feature>
<comment type="caution">
    <text evidence="2">The sequence shown here is derived from an EMBL/GenBank/DDBJ whole genome shotgun (WGS) entry which is preliminary data.</text>
</comment>
<evidence type="ECO:0000313" key="3">
    <source>
        <dbReference type="Proteomes" id="UP000024635"/>
    </source>
</evidence>
<accession>A0A016WHL7</accession>
<feature type="compositionally biased region" description="Acidic residues" evidence="1">
    <location>
        <begin position="568"/>
        <end position="577"/>
    </location>
</feature>
<feature type="compositionally biased region" description="Basic and acidic residues" evidence="1">
    <location>
        <begin position="578"/>
        <end position="640"/>
    </location>
</feature>
<feature type="region of interest" description="Disordered" evidence="1">
    <location>
        <begin position="1"/>
        <end position="67"/>
    </location>
</feature>
<keyword evidence="3" id="KW-1185">Reference proteome</keyword>
<dbReference type="AlphaFoldDB" id="A0A016WHL7"/>
<feature type="compositionally biased region" description="Basic residues" evidence="1">
    <location>
        <begin position="641"/>
        <end position="654"/>
    </location>
</feature>
<feature type="region of interest" description="Disordered" evidence="1">
    <location>
        <begin position="559"/>
        <end position="670"/>
    </location>
</feature>
<sequence length="697" mass="77887">MEGPRESLSERLSGLLAALRSSRSSQAESSGTTPSPAKEANNKETPQSPAPERIPAPNVQQRPSDLPIETLPDLLDFLRTASNPKVLREVVTRFLENPLLSENDRNLVKKKVQEKIEEVKKRKEAKRSMTSTDSPARSDASSRAQEISETSSPGLTPKPQDPSAIEQGQRIGEVPQPNSSINPVLPVPAPLNPVGLTPEDEANYNAQLIAKLIKEREQGSLEGSESTVQHNEWVSAVVALGQIPMGGIPVQNPVILPNAPFSAPPPSINPFAVPPPQIPQIHQIPGILSVPPPVAFQVPPPTPAVGAVAGVVPPNHGVAGFANRETLTTGAGVAVTIEYGKNALKPPTAVITKAEVVYERDIIPRTPTPPPPSANPLIRPGAMVPALSATCRLIMPGAPIIRRRRTPSPTALSSMEYENLYHEENRSDKKKEGRGKKRVAEVTNMRSAENTPVERKSLFETLSSENVGRNCYIRQYAIRHNVSFEEAERILVEEENEFIHERHEKKKRKTEAYTKGFAPLPIQKYAKNVDDYGRTADEAYEDPYDDYDRPADAAYEEPYEYDRAVDPAYEEPYDDAEREPWRRSSHRESREEYKESREYEDRDRGYEPVYYRERGGRHNYGERDYPSDDYDRYGSESSLDRRKRRKRGGKKHKAKLLERGYGPPERRSNAAIDDIVSIPITRKRRLSVSRWSSSKQV</sequence>
<feature type="compositionally biased region" description="Low complexity" evidence="1">
    <location>
        <begin position="10"/>
        <end position="30"/>
    </location>
</feature>
<dbReference type="OrthoDB" id="5878009at2759"/>
<evidence type="ECO:0000313" key="2">
    <source>
        <dbReference type="EMBL" id="EYC39120.1"/>
    </source>
</evidence>
<reference evidence="3" key="1">
    <citation type="journal article" date="2015" name="Nat. Genet.">
        <title>The genome and transcriptome of the zoonotic hookworm Ancylostoma ceylanicum identify infection-specific gene families.</title>
        <authorList>
            <person name="Schwarz E.M."/>
            <person name="Hu Y."/>
            <person name="Antoshechkin I."/>
            <person name="Miller M.M."/>
            <person name="Sternberg P.W."/>
            <person name="Aroian R.V."/>
        </authorList>
    </citation>
    <scope>NUCLEOTIDE SEQUENCE</scope>
    <source>
        <strain evidence="3">HY135</strain>
    </source>
</reference>
<proteinExistence type="predicted"/>